<dbReference type="GO" id="GO:0008270">
    <property type="term" value="F:zinc ion binding"/>
    <property type="evidence" value="ECO:0007669"/>
    <property type="project" value="UniProtKB-KW"/>
</dbReference>
<accession>A0A6G0XSK0</accession>
<dbReference type="Proteomes" id="UP000481153">
    <property type="component" value="Unassembled WGS sequence"/>
</dbReference>
<feature type="domain" description="FYVE-type" evidence="6">
    <location>
        <begin position="279"/>
        <end position="338"/>
    </location>
</feature>
<feature type="compositionally biased region" description="Polar residues" evidence="5">
    <location>
        <begin position="367"/>
        <end position="395"/>
    </location>
</feature>
<dbReference type="PROSITE" id="PS50178">
    <property type="entry name" value="ZF_FYVE"/>
    <property type="match status" value="1"/>
</dbReference>
<feature type="region of interest" description="Disordered" evidence="5">
    <location>
        <begin position="352"/>
        <end position="401"/>
    </location>
</feature>
<evidence type="ECO:0000313" key="8">
    <source>
        <dbReference type="Proteomes" id="UP000481153"/>
    </source>
</evidence>
<dbReference type="VEuPathDB" id="FungiDB:AeMF1_012766"/>
<evidence type="ECO:0000313" key="7">
    <source>
        <dbReference type="EMBL" id="KAF0743355.1"/>
    </source>
</evidence>
<dbReference type="InterPro" id="IPR013083">
    <property type="entry name" value="Znf_RING/FYVE/PHD"/>
</dbReference>
<evidence type="ECO:0000256" key="1">
    <source>
        <dbReference type="ARBA" id="ARBA00022723"/>
    </source>
</evidence>
<keyword evidence="1" id="KW-0479">Metal-binding</keyword>
<evidence type="ECO:0000256" key="2">
    <source>
        <dbReference type="ARBA" id="ARBA00022771"/>
    </source>
</evidence>
<comment type="caution">
    <text evidence="7">The sequence shown here is derived from an EMBL/GenBank/DDBJ whole genome shotgun (WGS) entry which is preliminary data.</text>
</comment>
<dbReference type="Pfam" id="PF01363">
    <property type="entry name" value="FYVE"/>
    <property type="match status" value="1"/>
</dbReference>
<protein>
    <recommendedName>
        <fullName evidence="6">FYVE-type domain-containing protein</fullName>
    </recommendedName>
</protein>
<evidence type="ECO:0000259" key="6">
    <source>
        <dbReference type="PROSITE" id="PS50178"/>
    </source>
</evidence>
<dbReference type="InterPro" id="IPR011011">
    <property type="entry name" value="Znf_FYVE_PHD"/>
</dbReference>
<sequence>MLPCSVPPENSFPPVILNQEDDYHLQRVAKENLRAMQDLHNRCAFNMMTWIPCEMSGHSIEDPQVMKTYFVDPESTVDGQACVLYRASITVHSSFSEVMSAIASSSTEEYRKQMRNLYPSDFVDGICLHSLPPTKPNRPRYFYKALKWCALQPPSNGTAFDFCFLEYAGIHKDANKKVGFCIQQSVTMDKIVPDFAHRGLLRNLFTHTGILVTTTVRKNVLHVISYCQIQGARLQPAQARHAEVLMFRRVAALRNLALYLESCRLGKIPLIERWRWIPDTARRTCAVCAKTFMLRRKHHCRQCGEVVCNLCAPLRDVDMAIFGATRMRICQVCVLRSDVVIKDDQCRSSVLTGPDDMADDLRDDQTQDGAQQNSTLATNERSTKPVESTEASSHSHLPYPLSFNQASDVESRTSMIGSDETDFVFATNNYLKIMRQLQENQSTKTTTERSTDERRALIPLPPPPRGLQVARRAHPADLPVLTSAMKATLLARQAKLRERARSTSLPLQQSVGH</sequence>
<dbReference type="PANTHER" id="PTHR43102:SF2">
    <property type="entry name" value="GAF DOMAIN-CONTAINING PROTEIN"/>
    <property type="match status" value="1"/>
</dbReference>
<dbReference type="Gene3D" id="3.30.40.10">
    <property type="entry name" value="Zinc/RING finger domain, C3HC4 (zinc finger)"/>
    <property type="match status" value="1"/>
</dbReference>
<evidence type="ECO:0000256" key="5">
    <source>
        <dbReference type="SAM" id="MobiDB-lite"/>
    </source>
</evidence>
<keyword evidence="3" id="KW-0862">Zinc</keyword>
<dbReference type="SMART" id="SM00064">
    <property type="entry name" value="FYVE"/>
    <property type="match status" value="1"/>
</dbReference>
<dbReference type="InterPro" id="IPR000306">
    <property type="entry name" value="Znf_FYVE"/>
</dbReference>
<feature type="region of interest" description="Disordered" evidence="5">
    <location>
        <begin position="438"/>
        <end position="471"/>
    </location>
</feature>
<dbReference type="EMBL" id="VJMJ01000017">
    <property type="protein sequence ID" value="KAF0743355.1"/>
    <property type="molecule type" value="Genomic_DNA"/>
</dbReference>
<gene>
    <name evidence="7" type="ORF">Ae201684_001831</name>
</gene>
<dbReference type="AlphaFoldDB" id="A0A6G0XSK0"/>
<feature type="compositionally biased region" description="Basic and acidic residues" evidence="5">
    <location>
        <begin position="446"/>
        <end position="456"/>
    </location>
</feature>
<keyword evidence="8" id="KW-1185">Reference proteome</keyword>
<evidence type="ECO:0000256" key="4">
    <source>
        <dbReference type="PROSITE-ProRule" id="PRU00091"/>
    </source>
</evidence>
<proteinExistence type="predicted"/>
<dbReference type="SUPFAM" id="SSF57903">
    <property type="entry name" value="FYVE/PHD zinc finger"/>
    <property type="match status" value="1"/>
</dbReference>
<reference evidence="7 8" key="1">
    <citation type="submission" date="2019-07" db="EMBL/GenBank/DDBJ databases">
        <title>Genomics analysis of Aphanomyces spp. identifies a new class of oomycete effector associated with host adaptation.</title>
        <authorList>
            <person name="Gaulin E."/>
        </authorList>
    </citation>
    <scope>NUCLEOTIDE SEQUENCE [LARGE SCALE GENOMIC DNA]</scope>
    <source>
        <strain evidence="7 8">ATCC 201684</strain>
    </source>
</reference>
<dbReference type="InterPro" id="IPR017455">
    <property type="entry name" value="Znf_FYVE-rel"/>
</dbReference>
<name>A0A6G0XSK0_9STRA</name>
<evidence type="ECO:0000256" key="3">
    <source>
        <dbReference type="ARBA" id="ARBA00022833"/>
    </source>
</evidence>
<keyword evidence="2 4" id="KW-0863">Zinc-finger</keyword>
<organism evidence="7 8">
    <name type="scientific">Aphanomyces euteiches</name>
    <dbReference type="NCBI Taxonomy" id="100861"/>
    <lineage>
        <taxon>Eukaryota</taxon>
        <taxon>Sar</taxon>
        <taxon>Stramenopiles</taxon>
        <taxon>Oomycota</taxon>
        <taxon>Saprolegniomycetes</taxon>
        <taxon>Saprolegniales</taxon>
        <taxon>Verrucalvaceae</taxon>
        <taxon>Aphanomyces</taxon>
    </lineage>
</organism>
<dbReference type="PANTHER" id="PTHR43102">
    <property type="entry name" value="SLR1143 PROTEIN"/>
    <property type="match status" value="1"/>
</dbReference>